<keyword evidence="3" id="KW-1185">Reference proteome</keyword>
<feature type="transmembrane region" description="Helical" evidence="1">
    <location>
        <begin position="56"/>
        <end position="75"/>
    </location>
</feature>
<keyword evidence="1" id="KW-0812">Transmembrane</keyword>
<accession>A0A7L7KT42</accession>
<name>A0A7L7KT42_9MOLU</name>
<reference evidence="2 3" key="1">
    <citation type="submission" date="2020-02" db="EMBL/GenBank/DDBJ databases">
        <authorList>
            <person name="Zheng R.K."/>
            <person name="Sun C.M."/>
        </authorList>
    </citation>
    <scope>NUCLEOTIDE SEQUENCE [LARGE SCALE GENOMIC DNA]</scope>
    <source>
        <strain evidence="3">zrk13</strain>
    </source>
</reference>
<feature type="transmembrane region" description="Helical" evidence="1">
    <location>
        <begin position="20"/>
        <end position="44"/>
    </location>
</feature>
<dbReference type="KEGG" id="xcl:G4Z02_06440"/>
<dbReference type="RefSeq" id="WP_258877200.1">
    <property type="nucleotide sequence ID" value="NZ_CP048914.1"/>
</dbReference>
<evidence type="ECO:0000313" key="2">
    <source>
        <dbReference type="EMBL" id="QMS85406.1"/>
    </source>
</evidence>
<dbReference type="EMBL" id="CP048914">
    <property type="protein sequence ID" value="QMS85406.1"/>
    <property type="molecule type" value="Genomic_DNA"/>
</dbReference>
<dbReference type="Proteomes" id="UP000514720">
    <property type="component" value="Chromosome"/>
</dbReference>
<evidence type="ECO:0000313" key="3">
    <source>
        <dbReference type="Proteomes" id="UP000514720"/>
    </source>
</evidence>
<protein>
    <submittedName>
        <fullName evidence="2">Uncharacterized protein</fullName>
    </submittedName>
</protein>
<organism evidence="2 3">
    <name type="scientific">Candidatus Xianfuyuplasma coldseepsis</name>
    <dbReference type="NCBI Taxonomy" id="2782163"/>
    <lineage>
        <taxon>Bacteria</taxon>
        <taxon>Bacillati</taxon>
        <taxon>Mycoplasmatota</taxon>
        <taxon>Mollicutes</taxon>
        <taxon>Candidatus Izemoplasmatales</taxon>
        <taxon>Candidatus Izemoplasmataceae</taxon>
        <taxon>Candidatus Xianfuyuplasma</taxon>
    </lineage>
</organism>
<gene>
    <name evidence="2" type="ORF">G4Z02_06440</name>
</gene>
<evidence type="ECO:0000256" key="1">
    <source>
        <dbReference type="SAM" id="Phobius"/>
    </source>
</evidence>
<keyword evidence="1" id="KW-0472">Membrane</keyword>
<proteinExistence type="predicted"/>
<sequence length="81" mass="9159">MKDNVNRLIEWFESKFNFIIDVTALIGGTFMIVMSGVIFVSVLLDSNAILDVFEMIVLPGAFGFFGILMLFALRITRHLTK</sequence>
<keyword evidence="1" id="KW-1133">Transmembrane helix</keyword>
<dbReference type="AlphaFoldDB" id="A0A7L7KT42"/>